<dbReference type="RefSeq" id="WP_133394209.1">
    <property type="nucleotide sequence ID" value="NZ_SMTG01000005.1"/>
</dbReference>
<reference evidence="1 2" key="1">
    <citation type="submission" date="2019-03" db="EMBL/GenBank/DDBJ databases">
        <title>Luteimonas zhaokaii sp.nov., isolated from the rectal contents of Plateau pika in Yushu, Qinghai Province, China.</title>
        <authorList>
            <person name="Zhang G."/>
        </authorList>
    </citation>
    <scope>NUCLEOTIDE SEQUENCE [LARGE SCALE GENOMIC DNA]</scope>
    <source>
        <strain evidence="1 2">THG-MD21</strain>
    </source>
</reference>
<comment type="caution">
    <text evidence="1">The sequence shown here is derived from an EMBL/GenBank/DDBJ whole genome shotgun (WGS) entry which is preliminary data.</text>
</comment>
<dbReference type="OrthoDB" id="6054283at2"/>
<dbReference type="EMBL" id="SMTG01000005">
    <property type="protein sequence ID" value="TDK30017.1"/>
    <property type="molecule type" value="Genomic_DNA"/>
</dbReference>
<accession>A0A4R5U7Q7</accession>
<dbReference type="InterPro" id="IPR021455">
    <property type="entry name" value="DUF3106"/>
</dbReference>
<evidence type="ECO:0000313" key="1">
    <source>
        <dbReference type="EMBL" id="TDK30017.1"/>
    </source>
</evidence>
<evidence type="ECO:0000313" key="2">
    <source>
        <dbReference type="Proteomes" id="UP000295543"/>
    </source>
</evidence>
<proteinExistence type="predicted"/>
<dbReference type="Pfam" id="PF11304">
    <property type="entry name" value="DUF3106"/>
    <property type="match status" value="1"/>
</dbReference>
<name>A0A4R5U7Q7_9GAMM</name>
<sequence length="215" mass="23264">MPISERRLRGFGTGFVGLLLAASGIAAALPPALQSDTLPAAERARLEARAARLAKMTPEARNALAARVAAWHALPATERARRRIAYEAAAALPHAERVRLQQAAAHFDTLPEAEQAELRLAFEQLDQGLRRGWLLGPELGGDWPGLHPLFSAMPESERAPSLLALRAMSPQAREDLAALAQRTPPHEREALRSAWLAVPADARDAWLRARVSGAP</sequence>
<dbReference type="AlphaFoldDB" id="A0A4R5U7Q7"/>
<gene>
    <name evidence="1" type="ORF">E2F49_12515</name>
</gene>
<dbReference type="Proteomes" id="UP000295543">
    <property type="component" value="Unassembled WGS sequence"/>
</dbReference>
<keyword evidence="2" id="KW-1185">Reference proteome</keyword>
<organism evidence="1 2">
    <name type="scientific">Luteimonas terrae</name>
    <dbReference type="NCBI Taxonomy" id="1530191"/>
    <lineage>
        <taxon>Bacteria</taxon>
        <taxon>Pseudomonadati</taxon>
        <taxon>Pseudomonadota</taxon>
        <taxon>Gammaproteobacteria</taxon>
        <taxon>Lysobacterales</taxon>
        <taxon>Lysobacteraceae</taxon>
        <taxon>Luteimonas</taxon>
    </lineage>
</organism>
<protein>
    <submittedName>
        <fullName evidence="1">DUF3106 domain-containing protein</fullName>
    </submittedName>
</protein>